<sequence length="394" mass="45514">GVPIDVLLFERLRLHWDQIKNKVIQKADQYYNVFEKGVFKNAKFSQYLNAHNIEWKLTPTGRPLTKAEYFEDQVVVYPELRRLYEATQFKSKMRAEKMSIGVDGRNRGEMWAFGTKTGRNAPSTNSCIFAAAKWLRMLIKPPKGQAVAYLDYSQQEIAVAAVLSKDKVMQKGYESGDFYLAFAKEVKAIPKEGTKKTYPEVRRKYKAIALGVHYGKGAYRLGKELGITEEEAKILLGNHKITYFAYWDWIDRFILNAQVTGKVLTWDRWPFYTKKAKFTTLLNYPMQATAASMFRLAVILCYQEDIKVVAMVHDAILIEAPIESIEQEAKKAKQCMIEASKIILEGFPLRVDETIIKYPERYQDEEGFLQWKENLEHLRVAEKAEMGVIKNAKI</sequence>
<dbReference type="InterPro" id="IPR043502">
    <property type="entry name" value="DNA/RNA_pol_sf"/>
</dbReference>
<dbReference type="EMBL" id="BARU01006282">
    <property type="protein sequence ID" value="GAH46533.1"/>
    <property type="molecule type" value="Genomic_DNA"/>
</dbReference>
<evidence type="ECO:0000259" key="2">
    <source>
        <dbReference type="SMART" id="SM00482"/>
    </source>
</evidence>
<dbReference type="PANTHER" id="PTHR10133:SF27">
    <property type="entry name" value="DNA POLYMERASE NU"/>
    <property type="match status" value="1"/>
</dbReference>
<dbReference type="SUPFAM" id="SSF56672">
    <property type="entry name" value="DNA/RNA polymerases"/>
    <property type="match status" value="1"/>
</dbReference>
<dbReference type="InterPro" id="IPR002298">
    <property type="entry name" value="DNA_polymerase_A"/>
</dbReference>
<dbReference type="Gene3D" id="1.10.150.20">
    <property type="entry name" value="5' to 3' exonuclease, C-terminal subdomain"/>
    <property type="match status" value="1"/>
</dbReference>
<feature type="domain" description="DNA-directed DNA polymerase family A palm" evidence="2">
    <location>
        <begin position="135"/>
        <end position="324"/>
    </location>
</feature>
<dbReference type="Gene3D" id="3.30.70.370">
    <property type="match status" value="1"/>
</dbReference>
<dbReference type="GO" id="GO:0006302">
    <property type="term" value="P:double-strand break repair"/>
    <property type="evidence" value="ECO:0007669"/>
    <property type="project" value="TreeGrafter"/>
</dbReference>
<organism evidence="3">
    <name type="scientific">marine sediment metagenome</name>
    <dbReference type="NCBI Taxonomy" id="412755"/>
    <lineage>
        <taxon>unclassified sequences</taxon>
        <taxon>metagenomes</taxon>
        <taxon>ecological metagenomes</taxon>
    </lineage>
</organism>
<dbReference type="SMART" id="SM00482">
    <property type="entry name" value="POLAc"/>
    <property type="match status" value="1"/>
</dbReference>
<dbReference type="GO" id="GO:0003887">
    <property type="term" value="F:DNA-directed DNA polymerase activity"/>
    <property type="evidence" value="ECO:0007669"/>
    <property type="project" value="InterPro"/>
</dbReference>
<dbReference type="InterPro" id="IPR001098">
    <property type="entry name" value="DNA-dir_DNA_pol_A_palm_dom"/>
</dbReference>
<name>X1HMM7_9ZZZZ</name>
<dbReference type="GO" id="GO:0006261">
    <property type="term" value="P:DNA-templated DNA replication"/>
    <property type="evidence" value="ECO:0007669"/>
    <property type="project" value="InterPro"/>
</dbReference>
<protein>
    <recommendedName>
        <fullName evidence="2">DNA-directed DNA polymerase family A palm domain-containing protein</fullName>
    </recommendedName>
</protein>
<reference evidence="3" key="1">
    <citation type="journal article" date="2014" name="Front. Microbiol.">
        <title>High frequency of phylogenetically diverse reductive dehalogenase-homologous genes in deep subseafloor sedimentary metagenomes.</title>
        <authorList>
            <person name="Kawai M."/>
            <person name="Futagami T."/>
            <person name="Toyoda A."/>
            <person name="Takaki Y."/>
            <person name="Nishi S."/>
            <person name="Hori S."/>
            <person name="Arai W."/>
            <person name="Tsubouchi T."/>
            <person name="Morono Y."/>
            <person name="Uchiyama I."/>
            <person name="Ito T."/>
            <person name="Fujiyama A."/>
            <person name="Inagaki F."/>
            <person name="Takami H."/>
        </authorList>
    </citation>
    <scope>NUCLEOTIDE SEQUENCE</scope>
    <source>
        <strain evidence="3">Expedition CK06-06</strain>
    </source>
</reference>
<dbReference type="Pfam" id="PF00476">
    <property type="entry name" value="DNA_pol_A"/>
    <property type="match status" value="1"/>
</dbReference>
<dbReference type="PANTHER" id="PTHR10133">
    <property type="entry name" value="DNA POLYMERASE I"/>
    <property type="match status" value="1"/>
</dbReference>
<evidence type="ECO:0000313" key="3">
    <source>
        <dbReference type="EMBL" id="GAH46533.1"/>
    </source>
</evidence>
<gene>
    <name evidence="3" type="ORF">S03H2_12340</name>
</gene>
<dbReference type="AlphaFoldDB" id="X1HMM7"/>
<dbReference type="GO" id="GO:0003677">
    <property type="term" value="F:DNA binding"/>
    <property type="evidence" value="ECO:0007669"/>
    <property type="project" value="InterPro"/>
</dbReference>
<dbReference type="PRINTS" id="PR00868">
    <property type="entry name" value="DNAPOLI"/>
</dbReference>
<accession>X1HMM7</accession>
<comment type="caution">
    <text evidence="3">The sequence shown here is derived from an EMBL/GenBank/DDBJ whole genome shotgun (WGS) entry which is preliminary data.</text>
</comment>
<feature type="non-terminal residue" evidence="3">
    <location>
        <position position="1"/>
    </location>
</feature>
<evidence type="ECO:0000256" key="1">
    <source>
        <dbReference type="ARBA" id="ARBA00022705"/>
    </source>
</evidence>
<proteinExistence type="predicted"/>
<keyword evidence="1" id="KW-0235">DNA replication</keyword>